<feature type="compositionally biased region" description="Polar residues" evidence="1">
    <location>
        <begin position="290"/>
        <end position="301"/>
    </location>
</feature>
<feature type="compositionally biased region" description="Basic and acidic residues" evidence="1">
    <location>
        <begin position="177"/>
        <end position="196"/>
    </location>
</feature>
<sequence>MNLCVLYYFRMNNQGAVPLYNDLLAIIKEIVQLRTRMTTKPTMTDAKNYKLLIKCFEAYTRIKQHPEIELDTIKSVVIDGAKPDGGTTVKPMPLERKSEGKGGATYLFIDNAGDGPKIDSTDDDSDTEPNDLFLTEPSEPLPDDSEVKQMLKKSEYQLQRAVKHRNYLAVTELSGSDSDKSNEGGSEKKERECKVARSEAEPVVPVVPVVPIAPQVPPALPELPKAAPATATATAPDEPIECDATIFDEMKSMPQRTRRNALAEVPGETNRPYFKITPSDDDEDIYHTPHSVSYNSSQKNTPHFRGYVGDDEYYD</sequence>
<organism evidence="2">
    <name type="scientific">Harvfovirus sp</name>
    <dbReference type="NCBI Taxonomy" id="2487768"/>
    <lineage>
        <taxon>Viruses</taxon>
        <taxon>Varidnaviria</taxon>
        <taxon>Bamfordvirae</taxon>
        <taxon>Nucleocytoviricota</taxon>
        <taxon>Megaviricetes</taxon>
        <taxon>Imitervirales</taxon>
        <taxon>Mimiviridae</taxon>
        <taxon>Klosneuvirinae</taxon>
    </lineage>
</organism>
<name>A0A3G5A265_9VIRU</name>
<evidence type="ECO:0000313" key="2">
    <source>
        <dbReference type="EMBL" id="AYV81220.1"/>
    </source>
</evidence>
<protein>
    <submittedName>
        <fullName evidence="2">Uncharacterized protein</fullName>
    </submittedName>
</protein>
<feature type="region of interest" description="Disordered" evidence="1">
    <location>
        <begin position="110"/>
        <end position="147"/>
    </location>
</feature>
<feature type="region of interest" description="Disordered" evidence="1">
    <location>
        <begin position="264"/>
        <end position="315"/>
    </location>
</feature>
<dbReference type="EMBL" id="MK072263">
    <property type="protein sequence ID" value="AYV81220.1"/>
    <property type="molecule type" value="Genomic_DNA"/>
</dbReference>
<reference evidence="2" key="1">
    <citation type="submission" date="2018-10" db="EMBL/GenBank/DDBJ databases">
        <title>Hidden diversity of soil giant viruses.</title>
        <authorList>
            <person name="Schulz F."/>
            <person name="Alteio L."/>
            <person name="Goudeau D."/>
            <person name="Ryan E.M."/>
            <person name="Malmstrom R.R."/>
            <person name="Blanchard J."/>
            <person name="Woyke T."/>
        </authorList>
    </citation>
    <scope>NUCLEOTIDE SEQUENCE</scope>
    <source>
        <strain evidence="2">HAV1</strain>
    </source>
</reference>
<feature type="region of interest" description="Disordered" evidence="1">
    <location>
        <begin position="173"/>
        <end position="196"/>
    </location>
</feature>
<gene>
    <name evidence="2" type="ORF">Harvfovirus21_17</name>
</gene>
<proteinExistence type="predicted"/>
<accession>A0A3G5A265</accession>
<evidence type="ECO:0000256" key="1">
    <source>
        <dbReference type="SAM" id="MobiDB-lite"/>
    </source>
</evidence>